<dbReference type="Gene3D" id="1.20.58.220">
    <property type="entry name" value="Phosphate transport system protein phou homolog 2, domain 2"/>
    <property type="match status" value="2"/>
</dbReference>
<dbReference type="Pfam" id="PF01895">
    <property type="entry name" value="PhoU"/>
    <property type="match status" value="1"/>
</dbReference>
<comment type="similarity">
    <text evidence="1">Belongs to the UPF0111 family.</text>
</comment>
<dbReference type="STRING" id="1795632.TH606_08330"/>
<accession>A0A177E6M9</accession>
<dbReference type="RefSeq" id="WP_068542844.1">
    <property type="nucleotide sequence ID" value="NZ_LSFI01000038.1"/>
</dbReference>
<evidence type="ECO:0000313" key="4">
    <source>
        <dbReference type="Proteomes" id="UP000076964"/>
    </source>
</evidence>
<reference evidence="3 4" key="1">
    <citation type="submission" date="2016-02" db="EMBL/GenBank/DDBJ databases">
        <title>Draft genome sequence of Thermodesulfatator sp. S606.</title>
        <authorList>
            <person name="Lai Q."/>
            <person name="Cao J."/>
            <person name="Dupont S."/>
            <person name="Shao Z."/>
            <person name="Jebbar M."/>
            <person name="Alain K."/>
        </authorList>
    </citation>
    <scope>NUCLEOTIDE SEQUENCE [LARGE SCALE GENOMIC DNA]</scope>
    <source>
        <strain evidence="3 4">S606</strain>
    </source>
</reference>
<dbReference type="NCBIfam" id="TIGR00153">
    <property type="entry name" value="TIGR00153 family protein"/>
    <property type="match status" value="1"/>
</dbReference>
<dbReference type="EMBL" id="LSFI01000038">
    <property type="protein sequence ID" value="OAG27151.1"/>
    <property type="molecule type" value="Genomic_DNA"/>
</dbReference>
<dbReference type="InterPro" id="IPR018445">
    <property type="entry name" value="Put_Phosphate_transp_reg"/>
</dbReference>
<dbReference type="InterPro" id="IPR002727">
    <property type="entry name" value="DUF47"/>
</dbReference>
<dbReference type="InterPro" id="IPR026022">
    <property type="entry name" value="PhoU_dom"/>
</dbReference>
<dbReference type="OrthoDB" id="9767431at2"/>
<comment type="caution">
    <text evidence="3">The sequence shown here is derived from an EMBL/GenBank/DDBJ whole genome shotgun (WGS) entry which is preliminary data.</text>
</comment>
<evidence type="ECO:0000256" key="1">
    <source>
        <dbReference type="ARBA" id="ARBA00008591"/>
    </source>
</evidence>
<dbReference type="AlphaFoldDB" id="A0A177E6M9"/>
<dbReference type="InterPro" id="IPR038078">
    <property type="entry name" value="PhoU-like_sf"/>
</dbReference>
<dbReference type="PANTHER" id="PTHR36536">
    <property type="entry name" value="UPF0111 PROTEIN HI_1603"/>
    <property type="match status" value="1"/>
</dbReference>
<gene>
    <name evidence="3" type="ORF">TH606_08330</name>
</gene>
<dbReference type="PANTHER" id="PTHR36536:SF3">
    <property type="entry name" value="UPF0111 PROTEIN HI_1603"/>
    <property type="match status" value="1"/>
</dbReference>
<organism evidence="3 4">
    <name type="scientific">Thermodesulfatator autotrophicus</name>
    <dbReference type="NCBI Taxonomy" id="1795632"/>
    <lineage>
        <taxon>Bacteria</taxon>
        <taxon>Pseudomonadati</taxon>
        <taxon>Thermodesulfobacteriota</taxon>
        <taxon>Thermodesulfobacteria</taxon>
        <taxon>Thermodesulfobacteriales</taxon>
        <taxon>Thermodesulfatatoraceae</taxon>
        <taxon>Thermodesulfatator</taxon>
    </lineage>
</organism>
<name>A0A177E6M9_9BACT</name>
<dbReference type="Proteomes" id="UP000076964">
    <property type="component" value="Unassembled WGS sequence"/>
</dbReference>
<feature type="domain" description="PhoU" evidence="2">
    <location>
        <begin position="1"/>
        <end position="83"/>
    </location>
</feature>
<protein>
    <recommendedName>
        <fullName evidence="2">PhoU domain-containing protein</fullName>
    </recommendedName>
</protein>
<sequence length="333" mass="38202">MAREALGMLDGALEAFVTQDPEKACAVCLKDEKVDSYQDVLINKIIECMESNKNIIKIGIHYIIIVKNLERVADLATNIAEEVVFLVEGRIIRHTEICESYISELKSEEPEVLKEKPSAEKKELFDLLEDHAQLVLHCVNMLPKAFEAFFQRNIEACHKIYTELVQIEREADSIKKNIRSHLPHGIILPVDKFELFLYLKEQDAIADAAEEILKWLTFREYEVPEDVSFQVILLTKHNIETAELLIPLLEYSRAYLSAADSIAREKAKEVIRKIRAREHESDEIATTLKREVFNMEKDPLSVFHLLRVTELICQISGRAENAGDLMRAMLAKV</sequence>
<dbReference type="SUPFAM" id="SSF109755">
    <property type="entry name" value="PhoU-like"/>
    <property type="match status" value="2"/>
</dbReference>
<proteinExistence type="inferred from homology"/>
<dbReference type="Pfam" id="PF01865">
    <property type="entry name" value="PhoU_div"/>
    <property type="match status" value="1"/>
</dbReference>
<keyword evidence="4" id="KW-1185">Reference proteome</keyword>
<evidence type="ECO:0000313" key="3">
    <source>
        <dbReference type="EMBL" id="OAG27151.1"/>
    </source>
</evidence>
<evidence type="ECO:0000259" key="2">
    <source>
        <dbReference type="Pfam" id="PF01895"/>
    </source>
</evidence>